<dbReference type="RefSeq" id="WP_307252620.1">
    <property type="nucleotide sequence ID" value="NZ_JAUSTO010000002.1"/>
</dbReference>
<protein>
    <submittedName>
        <fullName evidence="1">Uncharacterized protein</fullName>
    </submittedName>
</protein>
<organism evidence="1 2">
    <name type="scientific">Moryella indoligenes</name>
    <dbReference type="NCBI Taxonomy" id="371674"/>
    <lineage>
        <taxon>Bacteria</taxon>
        <taxon>Bacillati</taxon>
        <taxon>Bacillota</taxon>
        <taxon>Clostridia</taxon>
        <taxon>Lachnospirales</taxon>
        <taxon>Lachnospiraceae</taxon>
        <taxon>Moryella</taxon>
    </lineage>
</organism>
<sequence length="71" mass="8357">MAYTISQEKSTGMWYCHAEGFPYIPCMGSFCEKKSDAREYAKMYNGLPHRVEKIEQRKKKKKGGKAQWIIY</sequence>
<reference evidence="1" key="1">
    <citation type="submission" date="2023-07" db="EMBL/GenBank/DDBJ databases">
        <title>Genomic Encyclopedia of Type Strains, Phase IV (KMG-IV): sequencing the most valuable type-strain genomes for metagenomic binning, comparative biology and taxonomic classification.</title>
        <authorList>
            <person name="Goeker M."/>
        </authorList>
    </citation>
    <scope>NUCLEOTIDE SEQUENCE</scope>
    <source>
        <strain evidence="1">DSM 19659</strain>
    </source>
</reference>
<comment type="caution">
    <text evidence="1">The sequence shown here is derived from an EMBL/GenBank/DDBJ whole genome shotgun (WGS) entry which is preliminary data.</text>
</comment>
<evidence type="ECO:0000313" key="2">
    <source>
        <dbReference type="Proteomes" id="UP001241537"/>
    </source>
</evidence>
<gene>
    <name evidence="1" type="ORF">J2S20_000434</name>
</gene>
<keyword evidence="2" id="KW-1185">Reference proteome</keyword>
<name>A0AAE3V8J1_9FIRM</name>
<accession>A0AAE3V8J1</accession>
<evidence type="ECO:0000313" key="1">
    <source>
        <dbReference type="EMBL" id="MDQ0151754.1"/>
    </source>
</evidence>
<dbReference type="Proteomes" id="UP001241537">
    <property type="component" value="Unassembled WGS sequence"/>
</dbReference>
<dbReference type="AlphaFoldDB" id="A0AAE3V8J1"/>
<dbReference type="EMBL" id="JAUSTO010000002">
    <property type="protein sequence ID" value="MDQ0151754.1"/>
    <property type="molecule type" value="Genomic_DNA"/>
</dbReference>
<proteinExistence type="predicted"/>